<dbReference type="CDD" id="cd17535">
    <property type="entry name" value="REC_NarL-like"/>
    <property type="match status" value="1"/>
</dbReference>
<organism evidence="6 7">
    <name type="scientific">Hyphomicrobium facile</name>
    <dbReference type="NCBI Taxonomy" id="51670"/>
    <lineage>
        <taxon>Bacteria</taxon>
        <taxon>Pseudomonadati</taxon>
        <taxon>Pseudomonadota</taxon>
        <taxon>Alphaproteobacteria</taxon>
        <taxon>Hyphomicrobiales</taxon>
        <taxon>Hyphomicrobiaceae</taxon>
        <taxon>Hyphomicrobium</taxon>
    </lineage>
</organism>
<dbReference type="SMART" id="SM00448">
    <property type="entry name" value="REC"/>
    <property type="match status" value="1"/>
</dbReference>
<proteinExistence type="predicted"/>
<dbReference type="CDD" id="cd06170">
    <property type="entry name" value="LuxR_C_like"/>
    <property type="match status" value="1"/>
</dbReference>
<dbReference type="InterPro" id="IPR000792">
    <property type="entry name" value="Tscrpt_reg_LuxR_C"/>
</dbReference>
<dbReference type="InterPro" id="IPR058245">
    <property type="entry name" value="NreC/VraR/RcsB-like_REC"/>
</dbReference>
<dbReference type="InterPro" id="IPR001789">
    <property type="entry name" value="Sig_transdc_resp-reg_receiver"/>
</dbReference>
<feature type="domain" description="Response regulatory" evidence="5">
    <location>
        <begin position="5"/>
        <end position="121"/>
    </location>
</feature>
<dbReference type="STRING" id="51670.SAMN04488557_3530"/>
<dbReference type="SUPFAM" id="SSF52172">
    <property type="entry name" value="CheY-like"/>
    <property type="match status" value="1"/>
</dbReference>
<evidence type="ECO:0000313" key="7">
    <source>
        <dbReference type="Proteomes" id="UP000199423"/>
    </source>
</evidence>
<evidence type="ECO:0000256" key="1">
    <source>
        <dbReference type="ARBA" id="ARBA00022553"/>
    </source>
</evidence>
<protein>
    <submittedName>
        <fullName evidence="6">DNA-binding response regulator, NarL/FixJ family, contains REC and HTH domains</fullName>
    </submittedName>
</protein>
<dbReference type="OrthoDB" id="9808843at2"/>
<reference evidence="7" key="1">
    <citation type="submission" date="2016-10" db="EMBL/GenBank/DDBJ databases">
        <authorList>
            <person name="Varghese N."/>
            <person name="Submissions S."/>
        </authorList>
    </citation>
    <scope>NUCLEOTIDE SEQUENCE [LARGE SCALE GENOMIC DNA]</scope>
    <source>
        <strain evidence="7">DSM 1565</strain>
    </source>
</reference>
<dbReference type="PANTHER" id="PTHR43214">
    <property type="entry name" value="TWO-COMPONENT RESPONSE REGULATOR"/>
    <property type="match status" value="1"/>
</dbReference>
<dbReference type="PANTHER" id="PTHR43214:SF43">
    <property type="entry name" value="TWO-COMPONENT RESPONSE REGULATOR"/>
    <property type="match status" value="1"/>
</dbReference>
<dbReference type="SUPFAM" id="SSF46894">
    <property type="entry name" value="C-terminal effector domain of the bipartite response regulators"/>
    <property type="match status" value="1"/>
</dbReference>
<dbReference type="GO" id="GO:0003677">
    <property type="term" value="F:DNA binding"/>
    <property type="evidence" value="ECO:0007669"/>
    <property type="project" value="UniProtKB-KW"/>
</dbReference>
<dbReference type="EMBL" id="FPCH01000003">
    <property type="protein sequence ID" value="SFV38127.1"/>
    <property type="molecule type" value="Genomic_DNA"/>
</dbReference>
<dbReference type="InterPro" id="IPR039420">
    <property type="entry name" value="WalR-like"/>
</dbReference>
<evidence type="ECO:0000256" key="3">
    <source>
        <dbReference type="PROSITE-ProRule" id="PRU00169"/>
    </source>
</evidence>
<keyword evidence="1 3" id="KW-0597">Phosphoprotein</keyword>
<accession>A0A1I7NTZ7</accession>
<dbReference type="InterPro" id="IPR016032">
    <property type="entry name" value="Sig_transdc_resp-reg_C-effctor"/>
</dbReference>
<gene>
    <name evidence="6" type="ORF">SAMN04488557_3530</name>
</gene>
<evidence type="ECO:0000259" key="5">
    <source>
        <dbReference type="PROSITE" id="PS50110"/>
    </source>
</evidence>
<keyword evidence="7" id="KW-1185">Reference proteome</keyword>
<evidence type="ECO:0000256" key="2">
    <source>
        <dbReference type="ARBA" id="ARBA00023125"/>
    </source>
</evidence>
<dbReference type="Gene3D" id="3.40.50.2300">
    <property type="match status" value="1"/>
</dbReference>
<dbReference type="SMART" id="SM00421">
    <property type="entry name" value="HTH_LUXR"/>
    <property type="match status" value="1"/>
</dbReference>
<name>A0A1I7NTZ7_9HYPH</name>
<feature type="modified residue" description="4-aspartylphosphate" evidence="3">
    <location>
        <position position="56"/>
    </location>
</feature>
<dbReference type="GO" id="GO:0006355">
    <property type="term" value="P:regulation of DNA-templated transcription"/>
    <property type="evidence" value="ECO:0007669"/>
    <property type="project" value="InterPro"/>
</dbReference>
<dbReference type="InterPro" id="IPR011006">
    <property type="entry name" value="CheY-like_superfamily"/>
</dbReference>
<dbReference type="Proteomes" id="UP000199423">
    <property type="component" value="Unassembled WGS sequence"/>
</dbReference>
<evidence type="ECO:0000259" key="4">
    <source>
        <dbReference type="PROSITE" id="PS50043"/>
    </source>
</evidence>
<keyword evidence="2 6" id="KW-0238">DNA-binding</keyword>
<dbReference type="RefSeq" id="WP_092868983.1">
    <property type="nucleotide sequence ID" value="NZ_FPCH01000003.1"/>
</dbReference>
<feature type="domain" description="HTH luxR-type" evidence="4">
    <location>
        <begin position="143"/>
        <end position="208"/>
    </location>
</feature>
<dbReference type="Pfam" id="PF00072">
    <property type="entry name" value="Response_reg"/>
    <property type="match status" value="1"/>
</dbReference>
<sequence>MSAVTILLVDDHPIVREGYHRLLERQDGLHVCAEADDAEQAYRAYKEHRPDVVVMDLTLPGASGLEGVRHIRQWDKDAKILIFTMHLGVAFALKAFEAGASGYVTKSSAPGELVKAVKAVAAGGRFLSEDISRAIAADRLAGPERVIDQLGPRETEILRLLASGLTSEAIAEMLNLSTKTVRNHHYAIKGKIGAQNDAHLVWLAVSAGLVTINDARFEIQPS</sequence>
<dbReference type="PRINTS" id="PR00038">
    <property type="entry name" value="HTHLUXR"/>
</dbReference>
<dbReference type="PROSITE" id="PS50110">
    <property type="entry name" value="RESPONSE_REGULATORY"/>
    <property type="match status" value="1"/>
</dbReference>
<dbReference type="Pfam" id="PF00196">
    <property type="entry name" value="GerE"/>
    <property type="match status" value="1"/>
</dbReference>
<dbReference type="PROSITE" id="PS50043">
    <property type="entry name" value="HTH_LUXR_2"/>
    <property type="match status" value="1"/>
</dbReference>
<dbReference type="PROSITE" id="PS00622">
    <property type="entry name" value="HTH_LUXR_1"/>
    <property type="match status" value="1"/>
</dbReference>
<dbReference type="GO" id="GO:0000160">
    <property type="term" value="P:phosphorelay signal transduction system"/>
    <property type="evidence" value="ECO:0007669"/>
    <property type="project" value="InterPro"/>
</dbReference>
<evidence type="ECO:0000313" key="6">
    <source>
        <dbReference type="EMBL" id="SFV38127.1"/>
    </source>
</evidence>
<dbReference type="AlphaFoldDB" id="A0A1I7NTZ7"/>